<gene>
    <name evidence="2" type="ORF">KQY15_18875</name>
</gene>
<reference evidence="2 3" key="1">
    <citation type="submission" date="2021-06" db="EMBL/GenBank/DDBJ databases">
        <title>Rheinheimera indica sp. nov., isolated from deep-sea sediment.</title>
        <authorList>
            <person name="Wang Z."/>
            <person name="Zhang X.-Y."/>
        </authorList>
    </citation>
    <scope>NUCLEOTIDE SEQUENCE [LARGE SCALE GENOMIC DNA]</scope>
    <source>
        <strain evidence="2 3">SM2107</strain>
    </source>
</reference>
<feature type="transmembrane region" description="Helical" evidence="1">
    <location>
        <begin position="70"/>
        <end position="92"/>
    </location>
</feature>
<dbReference type="RefSeq" id="WP_217671455.1">
    <property type="nucleotide sequence ID" value="NZ_JAHRID010000016.1"/>
</dbReference>
<evidence type="ECO:0000313" key="2">
    <source>
        <dbReference type="EMBL" id="MBV2131168.1"/>
    </source>
</evidence>
<accession>A0ABS6MQV0</accession>
<keyword evidence="1" id="KW-1133">Transmembrane helix</keyword>
<proteinExistence type="predicted"/>
<feature type="transmembrane region" description="Helical" evidence="1">
    <location>
        <begin position="104"/>
        <end position="132"/>
    </location>
</feature>
<keyword evidence="1" id="KW-0812">Transmembrane</keyword>
<dbReference type="Proteomes" id="UP000704611">
    <property type="component" value="Unassembled WGS sequence"/>
</dbReference>
<keyword evidence="3" id="KW-1185">Reference proteome</keyword>
<feature type="transmembrane region" description="Helical" evidence="1">
    <location>
        <begin position="21"/>
        <end position="41"/>
    </location>
</feature>
<dbReference type="EMBL" id="JAHRID010000016">
    <property type="protein sequence ID" value="MBV2131168.1"/>
    <property type="molecule type" value="Genomic_DNA"/>
</dbReference>
<keyword evidence="1" id="KW-0472">Membrane</keyword>
<comment type="caution">
    <text evidence="2">The sequence shown here is derived from an EMBL/GenBank/DDBJ whole genome shotgun (WGS) entry which is preliminary data.</text>
</comment>
<organism evidence="2 3">
    <name type="scientific">Arsukibacterium indicum</name>
    <dbReference type="NCBI Taxonomy" id="2848612"/>
    <lineage>
        <taxon>Bacteria</taxon>
        <taxon>Pseudomonadati</taxon>
        <taxon>Pseudomonadota</taxon>
        <taxon>Gammaproteobacteria</taxon>
        <taxon>Chromatiales</taxon>
        <taxon>Chromatiaceae</taxon>
        <taxon>Arsukibacterium</taxon>
    </lineage>
</organism>
<name>A0ABS6MQV0_9GAMM</name>
<sequence length="141" mass="15704">MSDIISSGQGELKGNKLLEKILSFLSILLIFSYVGWAVSFIELYDVYQGLVSGRDAPDPKATAGNISKALIPYVTFLILAFPGWVCAMLVLFFSSYRSRVYFNFWLVSSVVLFIGFPIGTLFGLILGITLYVKRRQFASHA</sequence>
<evidence type="ECO:0000313" key="3">
    <source>
        <dbReference type="Proteomes" id="UP000704611"/>
    </source>
</evidence>
<evidence type="ECO:0000256" key="1">
    <source>
        <dbReference type="SAM" id="Phobius"/>
    </source>
</evidence>
<protein>
    <submittedName>
        <fullName evidence="2">Uncharacterized protein</fullName>
    </submittedName>
</protein>